<proteinExistence type="predicted"/>
<dbReference type="PANTHER" id="PTHR35007:SF4">
    <property type="entry name" value="CONSERVED TRANSMEMBRANE PROTEIN-RELATED"/>
    <property type="match status" value="1"/>
</dbReference>
<feature type="transmembrane region" description="Helical" evidence="1">
    <location>
        <begin position="210"/>
        <end position="232"/>
    </location>
</feature>
<dbReference type="AlphaFoldDB" id="A0A4S8N0D4"/>
<dbReference type="GO" id="GO:0005886">
    <property type="term" value="C:plasma membrane"/>
    <property type="evidence" value="ECO:0007669"/>
    <property type="project" value="UniProtKB-SubCell"/>
</dbReference>
<organism evidence="2 3">
    <name type="scientific">Nocardioides caeni</name>
    <dbReference type="NCBI Taxonomy" id="574700"/>
    <lineage>
        <taxon>Bacteria</taxon>
        <taxon>Bacillati</taxon>
        <taxon>Actinomycetota</taxon>
        <taxon>Actinomycetes</taxon>
        <taxon>Propionibacteriales</taxon>
        <taxon>Nocardioidaceae</taxon>
        <taxon>Nocardioides</taxon>
    </lineage>
</organism>
<dbReference type="Proteomes" id="UP000307087">
    <property type="component" value="Unassembled WGS sequence"/>
</dbReference>
<dbReference type="PANTHER" id="PTHR35007">
    <property type="entry name" value="INTEGRAL MEMBRANE PROTEIN-RELATED"/>
    <property type="match status" value="1"/>
</dbReference>
<feature type="transmembrane region" description="Helical" evidence="1">
    <location>
        <begin position="238"/>
        <end position="257"/>
    </location>
</feature>
<dbReference type="OrthoDB" id="3830559at2"/>
<dbReference type="EMBL" id="STGW01000017">
    <property type="protein sequence ID" value="THV09105.1"/>
    <property type="molecule type" value="Genomic_DNA"/>
</dbReference>
<reference evidence="2 3" key="1">
    <citation type="journal article" date="2009" name="Int. J. Syst. Evol. Microbiol.">
        <title>Nocardioides caeni sp. nov., isolated from wastewater.</title>
        <authorList>
            <person name="Yoon J.H."/>
            <person name="Kang S.J."/>
            <person name="Park S."/>
            <person name="Kim W."/>
            <person name="Oh T.K."/>
        </authorList>
    </citation>
    <scope>NUCLEOTIDE SEQUENCE [LARGE SCALE GENOMIC DNA]</scope>
    <source>
        <strain evidence="2 3">DSM 23134</strain>
    </source>
</reference>
<evidence type="ECO:0000313" key="2">
    <source>
        <dbReference type="EMBL" id="THV09105.1"/>
    </source>
</evidence>
<keyword evidence="3" id="KW-1185">Reference proteome</keyword>
<keyword evidence="1" id="KW-0472">Membrane</keyword>
<comment type="caution">
    <text evidence="2">The sequence shown here is derived from an EMBL/GenBank/DDBJ whole genome shotgun (WGS) entry which is preliminary data.</text>
</comment>
<keyword evidence="1" id="KW-1133">Transmembrane helix</keyword>
<protein>
    <submittedName>
        <fullName evidence="2">Type II secretion system protein</fullName>
    </submittedName>
</protein>
<gene>
    <name evidence="2" type="ORF">E9934_17525</name>
</gene>
<keyword evidence="1" id="KW-0812">Transmembrane</keyword>
<evidence type="ECO:0000313" key="3">
    <source>
        <dbReference type="Proteomes" id="UP000307087"/>
    </source>
</evidence>
<sequence length="268" mass="26875">MTLVLTLGVAALAAGLAVAVLVVPMGRIDPPAGEESTLRALPGRRLVLLTAVPAAVAGAWWSSRTTMLVVLGIAVVVGAARLARGRREAREAGDRRARVVELCAGLQAELSAGLTPAAALGRAAEEWPLVAGVARVAEAGGDVPTALRALARTPGAESLCFVAAAWQVAHRTGHGLATALARVADDLRSAERTRRVVVGELASARATARLLAVLPALALAMGSGAGADPLGFLVGQPAGIACLAGGLLLTGLGLAWIDALARGVEASS</sequence>
<name>A0A4S8N0D4_9ACTN</name>
<evidence type="ECO:0000256" key="1">
    <source>
        <dbReference type="SAM" id="Phobius"/>
    </source>
</evidence>
<feature type="transmembrane region" description="Helical" evidence="1">
    <location>
        <begin position="65"/>
        <end position="83"/>
    </location>
</feature>
<dbReference type="RefSeq" id="WP_136564198.1">
    <property type="nucleotide sequence ID" value="NZ_BAABLS010000006.1"/>
</dbReference>
<accession>A0A4S8N0D4</accession>